<proteinExistence type="predicted"/>
<protein>
    <recommendedName>
        <fullName evidence="3">NERD domain-containing protein</fullName>
    </recommendedName>
</protein>
<dbReference type="EMBL" id="LR914508">
    <property type="protein sequence ID" value="CAD7254973.1"/>
    <property type="molecule type" value="Genomic_DNA"/>
</dbReference>
<evidence type="ECO:0000313" key="1">
    <source>
        <dbReference type="EMBL" id="CAD7254973.1"/>
    </source>
</evidence>
<dbReference type="Proteomes" id="UP000677054">
    <property type="component" value="Unassembled WGS sequence"/>
</dbReference>
<feature type="non-terminal residue" evidence="1">
    <location>
        <position position="1"/>
    </location>
</feature>
<sequence>MADPMQETEAMELDDEPEAKLRDSMPEFLEKIIHLTAGHLKETIDGAKEFLKKEFPDWESGCRVLFPVVMREKEKDGDEAELLVMKKILEFSLADPQPMFVVMNTKTLSNNMESDVVVIHRYAGVKILEIKKPQGYRYMNKRINEAFKQVEKGKEKIREIYENAFGEFPVGIFGSSPGFACVPCHKLDHSDRRKPGVLSADECESAGSFKSWWENYIFGKEDPLQKPLSRDVYLNLLSMFIGAWCFQESINNRNLGWLIEETAKLLRHPAEEGSDPAIPIFVPPHLRSAMDWVRTADASRDKRRVIAGVAGTGKTWILTESAARILAEDFRSRV</sequence>
<reference evidence="1" key="1">
    <citation type="submission" date="2020-11" db="EMBL/GenBank/DDBJ databases">
        <authorList>
            <person name="Tran Van P."/>
        </authorList>
    </citation>
    <scope>NUCLEOTIDE SEQUENCE</scope>
</reference>
<evidence type="ECO:0000313" key="2">
    <source>
        <dbReference type="Proteomes" id="UP000677054"/>
    </source>
</evidence>
<keyword evidence="2" id="KW-1185">Reference proteome</keyword>
<accession>A0A7R9AJ32</accession>
<dbReference type="EMBL" id="CAJPEV010014990">
    <property type="protein sequence ID" value="CAG0907080.1"/>
    <property type="molecule type" value="Genomic_DNA"/>
</dbReference>
<dbReference type="AlphaFoldDB" id="A0A7R9AJ32"/>
<organism evidence="1">
    <name type="scientific">Darwinula stevensoni</name>
    <dbReference type="NCBI Taxonomy" id="69355"/>
    <lineage>
        <taxon>Eukaryota</taxon>
        <taxon>Metazoa</taxon>
        <taxon>Ecdysozoa</taxon>
        <taxon>Arthropoda</taxon>
        <taxon>Crustacea</taxon>
        <taxon>Oligostraca</taxon>
        <taxon>Ostracoda</taxon>
        <taxon>Podocopa</taxon>
        <taxon>Podocopida</taxon>
        <taxon>Darwinulocopina</taxon>
        <taxon>Darwinuloidea</taxon>
        <taxon>Darwinulidae</taxon>
        <taxon>Darwinula</taxon>
    </lineage>
</organism>
<evidence type="ECO:0008006" key="3">
    <source>
        <dbReference type="Google" id="ProtNLM"/>
    </source>
</evidence>
<name>A0A7R9AJ32_9CRUS</name>
<gene>
    <name evidence="1" type="ORF">DSTB1V02_LOCUS14719</name>
</gene>